<dbReference type="Gene3D" id="3.40.50.10090">
    <property type="match status" value="2"/>
</dbReference>
<dbReference type="GeneID" id="78818151"/>
<dbReference type="EMBL" id="CP017803">
    <property type="protein sequence ID" value="ATZ59859.1"/>
    <property type="molecule type" value="Genomic_DNA"/>
</dbReference>
<feature type="domain" description="Tetrapyrrole biosynthesis uroporphyrinogen III synthase" evidence="1">
    <location>
        <begin position="22"/>
        <end position="244"/>
    </location>
</feature>
<gene>
    <name evidence="2" type="ORF">BK798_05225</name>
</gene>
<dbReference type="InterPro" id="IPR003754">
    <property type="entry name" value="4pyrrol_synth_uPrphyn_synth"/>
</dbReference>
<evidence type="ECO:0000259" key="1">
    <source>
        <dbReference type="Pfam" id="PF02602"/>
    </source>
</evidence>
<organism evidence="2 3">
    <name type="scientific">Methanobrevibacter smithii</name>
    <dbReference type="NCBI Taxonomy" id="2173"/>
    <lineage>
        <taxon>Archaea</taxon>
        <taxon>Methanobacteriati</taxon>
        <taxon>Methanobacteriota</taxon>
        <taxon>Methanomada group</taxon>
        <taxon>Methanobacteria</taxon>
        <taxon>Methanobacteriales</taxon>
        <taxon>Methanobacteriaceae</taxon>
        <taxon>Methanobrevibacter</taxon>
    </lineage>
</organism>
<dbReference type="GO" id="GO:0004852">
    <property type="term" value="F:uroporphyrinogen-III synthase activity"/>
    <property type="evidence" value="ECO:0007669"/>
    <property type="project" value="InterPro"/>
</dbReference>
<dbReference type="OMA" id="AYETRCP"/>
<dbReference type="SUPFAM" id="SSF69618">
    <property type="entry name" value="HemD-like"/>
    <property type="match status" value="1"/>
</dbReference>
<dbReference type="CDD" id="cd06578">
    <property type="entry name" value="HemD"/>
    <property type="match status" value="1"/>
</dbReference>
<dbReference type="InterPro" id="IPR036108">
    <property type="entry name" value="4pyrrol_syn_uPrphyn_synt_sf"/>
</dbReference>
<dbReference type="PANTHER" id="PTHR40082:SF1">
    <property type="entry name" value="BLR5956 PROTEIN"/>
    <property type="match status" value="1"/>
</dbReference>
<proteinExistence type="predicted"/>
<dbReference type="InterPro" id="IPR039793">
    <property type="entry name" value="UROS/Hem4"/>
</dbReference>
<dbReference type="PANTHER" id="PTHR40082">
    <property type="entry name" value="BLR5956 PROTEIN"/>
    <property type="match status" value="1"/>
</dbReference>
<protein>
    <submittedName>
        <fullName evidence="2">Uroporphyrinogen-III synthase</fullName>
    </submittedName>
</protein>
<dbReference type="AlphaFoldDB" id="A0A2H4U6X0"/>
<name>A0A2H4U6X0_METSM</name>
<dbReference type="Proteomes" id="UP000232133">
    <property type="component" value="Chromosome"/>
</dbReference>
<evidence type="ECO:0000313" key="3">
    <source>
        <dbReference type="Proteomes" id="UP000232133"/>
    </source>
</evidence>
<dbReference type="RefSeq" id="WP_004033391.1">
    <property type="nucleotide sequence ID" value="NZ_CAABOX010000001.1"/>
</dbReference>
<reference evidence="2 3" key="1">
    <citation type="submission" date="2016-10" db="EMBL/GenBank/DDBJ databases">
        <authorList>
            <person name="Varghese N."/>
        </authorList>
    </citation>
    <scope>NUCLEOTIDE SEQUENCE [LARGE SCALE GENOMIC DNA]</scope>
    <source>
        <strain evidence="2 3">KB11</strain>
    </source>
</reference>
<accession>A0A2H4U6X0</accession>
<evidence type="ECO:0000313" key="2">
    <source>
        <dbReference type="EMBL" id="ATZ59859.1"/>
    </source>
</evidence>
<sequence length="257" mass="28765">MSRPIVAITRPADRSKAACKIVEELGGQYVLAPTLDLKPVNSESLKNLIANKDLLDWIVFTSPTTITSLNLFYPDFLKNLDCKVAVIGNKTGKIAGEQGVKVDLIPEDFTAEGLLEEFEKRNITNQTIGIPRTASARPVLPEGLEKLNNKVIVAEAYKSLFPMDEDKINDLIAKIENNEIDAITFTSPLTVTNFFKISKNKEKLADLLSNNLLTVCIGPITGKILDQYNINYIYPDTYTVRDMMELLFKTWRNSHGR</sequence>
<dbReference type="GO" id="GO:0006780">
    <property type="term" value="P:uroporphyrinogen III biosynthetic process"/>
    <property type="evidence" value="ECO:0007669"/>
    <property type="project" value="InterPro"/>
</dbReference>
<dbReference type="Pfam" id="PF02602">
    <property type="entry name" value="HEM4"/>
    <property type="match status" value="1"/>
</dbReference>